<dbReference type="RefSeq" id="WP_128389186.1">
    <property type="nucleotide sequence ID" value="NZ_SBII01000003.1"/>
</dbReference>
<dbReference type="Proteomes" id="UP000287527">
    <property type="component" value="Unassembled WGS sequence"/>
</dbReference>
<dbReference type="NCBIfam" id="NF041874">
    <property type="entry name" value="EPS_EpsC"/>
    <property type="match status" value="1"/>
</dbReference>
<dbReference type="InterPro" id="IPR011004">
    <property type="entry name" value="Trimer_LpxA-like_sf"/>
</dbReference>
<keyword evidence="3 6" id="KW-0808">Transferase</keyword>
<dbReference type="InterPro" id="IPR010493">
    <property type="entry name" value="Ser_AcTrfase_N"/>
</dbReference>
<dbReference type="InterPro" id="IPR042122">
    <property type="entry name" value="Ser_AcTrfase_N_sf"/>
</dbReference>
<dbReference type="UniPathway" id="UPA00136">
    <property type="reaction ID" value="UER00199"/>
</dbReference>
<dbReference type="Gene3D" id="1.10.3130.10">
    <property type="entry name" value="serine acetyltransferase, domain 1"/>
    <property type="match status" value="1"/>
</dbReference>
<evidence type="ECO:0000256" key="2">
    <source>
        <dbReference type="ARBA" id="ARBA00022605"/>
    </source>
</evidence>
<evidence type="ECO:0000256" key="1">
    <source>
        <dbReference type="ARBA" id="ARBA00018522"/>
    </source>
</evidence>
<sequence length="271" mass="30442">MKHPVYSANYLKFGVLPDKAKTEYWIEEFFKWLFCIGEEYTDYDYFLGKEKELESIMDNLLYRAGLNKVEINVLILSLKDKVSILHEKLEDDLKAIFEFDPAAKSRSEVLISYPGFFAIAVYRMAHELWQNNVQVLPRMMSEYVHGRTGIDIHPGAIIGERFFIDHGTGIVIGETSIIGNDVKIYQGVTLGALSVSKAEASVKRHPTIGNDVTIYANATILGGATVIGDGSIIGGNVWITNSVPFNSLVYHKSEITIKSREVFPEPLNFVI</sequence>
<dbReference type="GO" id="GO:0006535">
    <property type="term" value="P:cysteine biosynthetic process from serine"/>
    <property type="evidence" value="ECO:0007669"/>
    <property type="project" value="InterPro"/>
</dbReference>
<dbReference type="Pfam" id="PF06426">
    <property type="entry name" value="SATase_N"/>
    <property type="match status" value="1"/>
</dbReference>
<evidence type="ECO:0000313" key="7">
    <source>
        <dbReference type="Proteomes" id="UP000287527"/>
    </source>
</evidence>
<evidence type="ECO:0000256" key="3">
    <source>
        <dbReference type="ARBA" id="ARBA00022679"/>
    </source>
</evidence>
<accession>A0A3S4T2L1</accession>
<name>A0A3S4T2L1_9FLAO</name>
<evidence type="ECO:0000313" key="6">
    <source>
        <dbReference type="EMBL" id="RWX01649.1"/>
    </source>
</evidence>
<dbReference type="InterPro" id="IPR045304">
    <property type="entry name" value="LbH_SAT"/>
</dbReference>
<gene>
    <name evidence="6" type="ORF">EPI11_06775</name>
</gene>
<dbReference type="InterPro" id="IPR053376">
    <property type="entry name" value="Serine_acetyltransferase"/>
</dbReference>
<reference evidence="6 7" key="1">
    <citation type="submission" date="2019-01" db="EMBL/GenBank/DDBJ databases">
        <title>Flavobacterium sp. nov.,isolated from freshwater.</title>
        <authorList>
            <person name="Zhang R."/>
            <person name="Du Z.-J."/>
        </authorList>
    </citation>
    <scope>NUCLEOTIDE SEQUENCE [LARGE SCALE GENOMIC DNA]</scope>
    <source>
        <strain evidence="6 7">1E403</strain>
    </source>
</reference>
<dbReference type="EMBL" id="SBII01000003">
    <property type="protein sequence ID" value="RWX01649.1"/>
    <property type="molecule type" value="Genomic_DNA"/>
</dbReference>
<proteinExistence type="predicted"/>
<keyword evidence="7" id="KW-1185">Reference proteome</keyword>
<comment type="caution">
    <text evidence="6">The sequence shown here is derived from an EMBL/GenBank/DDBJ whole genome shotgun (WGS) entry which is preliminary data.</text>
</comment>
<feature type="domain" description="Serine acetyltransferase N-terminal" evidence="5">
    <location>
        <begin position="55"/>
        <end position="119"/>
    </location>
</feature>
<protein>
    <recommendedName>
        <fullName evidence="1">Serine acetyltransferase</fullName>
    </recommendedName>
</protein>
<dbReference type="OrthoDB" id="9801456at2"/>
<dbReference type="CDD" id="cd03354">
    <property type="entry name" value="LbH_SAT"/>
    <property type="match status" value="1"/>
</dbReference>
<evidence type="ECO:0000259" key="5">
    <source>
        <dbReference type="Pfam" id="PF06426"/>
    </source>
</evidence>
<keyword evidence="4" id="KW-0012">Acyltransferase</keyword>
<evidence type="ECO:0000256" key="4">
    <source>
        <dbReference type="ARBA" id="ARBA00023315"/>
    </source>
</evidence>
<dbReference type="GO" id="GO:0005737">
    <property type="term" value="C:cytoplasm"/>
    <property type="evidence" value="ECO:0007669"/>
    <property type="project" value="InterPro"/>
</dbReference>
<dbReference type="Gene3D" id="2.160.10.10">
    <property type="entry name" value="Hexapeptide repeat proteins"/>
    <property type="match status" value="1"/>
</dbReference>
<dbReference type="AlphaFoldDB" id="A0A3S4T2L1"/>
<keyword evidence="2" id="KW-0028">Amino-acid biosynthesis</keyword>
<organism evidence="6 7">
    <name type="scientific">Flavobacterium cerinum</name>
    <dbReference type="NCBI Taxonomy" id="2502784"/>
    <lineage>
        <taxon>Bacteria</taxon>
        <taxon>Pseudomonadati</taxon>
        <taxon>Bacteroidota</taxon>
        <taxon>Flavobacteriia</taxon>
        <taxon>Flavobacteriales</taxon>
        <taxon>Flavobacteriaceae</taxon>
        <taxon>Flavobacterium</taxon>
    </lineage>
</organism>
<dbReference type="GO" id="GO:0009001">
    <property type="term" value="F:serine O-acetyltransferase activity"/>
    <property type="evidence" value="ECO:0007669"/>
    <property type="project" value="InterPro"/>
</dbReference>
<dbReference type="PANTHER" id="PTHR42811">
    <property type="entry name" value="SERINE ACETYLTRANSFERASE"/>
    <property type="match status" value="1"/>
</dbReference>
<dbReference type="SUPFAM" id="SSF51161">
    <property type="entry name" value="Trimeric LpxA-like enzymes"/>
    <property type="match status" value="1"/>
</dbReference>